<keyword evidence="2" id="KW-1185">Reference proteome</keyword>
<dbReference type="SUPFAM" id="SSF50985">
    <property type="entry name" value="RCC1/BLIP-II"/>
    <property type="match status" value="1"/>
</dbReference>
<evidence type="ECO:0000313" key="1">
    <source>
        <dbReference type="EMBL" id="UZZ64359.1"/>
    </source>
</evidence>
<dbReference type="PANTHER" id="PTHR45982">
    <property type="entry name" value="REGULATOR OF CHROMOSOME CONDENSATION"/>
    <property type="match status" value="1"/>
</dbReference>
<name>A0AAE9PRQ4_9CAUD</name>
<protein>
    <recommendedName>
        <fullName evidence="3">DNA condensation protein</fullName>
    </recommendedName>
</protein>
<sequence length="380" mass="40595">MLEMMNLGSAELPVVEGNVKKFAAGNGGIVVLMNSGNVYGIGDQYFSGTGGNATTWRYLAREVEEIWTASSAVLMRTTAGRWLFMGFNQYFNTGYGTTIRTPTDVTADMPIPRGLIVKQVAIGHRNLAVVFTNGQYAMCGTNNSGGLGKGDTSTVKTLTLRTDFTNVEKIDLDWSTYDTSYLLTKSGEVYVAGLSNNGQNGTTSSNTTWLRQSQISGGTVVDIIATTFGFFRIVLSNGSYSVYAQGQSVSGSLGVNNSGNINVVAPTLVFSNVPSLPPLYIGHFSARILHPEEKRVYYTGAATGSLQGAGAQFQSSYSVFTQLAATVPYGGEYSSLKGGYVAHYYVDKGILYGVGNSSAGLLPGYIGMQLFEFTPLELPE</sequence>
<dbReference type="InterPro" id="IPR051553">
    <property type="entry name" value="Ran_GTPase-activating"/>
</dbReference>
<dbReference type="Proteomes" id="UP001236076">
    <property type="component" value="Segment"/>
</dbReference>
<gene>
    <name evidence="1" type="ORF">A54_119</name>
</gene>
<proteinExistence type="predicted"/>
<accession>A0AAE9PRQ4</accession>
<dbReference type="PANTHER" id="PTHR45982:SF1">
    <property type="entry name" value="REGULATOR OF CHROMOSOME CONDENSATION"/>
    <property type="match status" value="1"/>
</dbReference>
<dbReference type="EMBL" id="OP744025">
    <property type="protein sequence ID" value="UZZ64359.1"/>
    <property type="molecule type" value="Genomic_DNA"/>
</dbReference>
<dbReference type="Gene3D" id="2.130.10.30">
    <property type="entry name" value="Regulator of chromosome condensation 1/beta-lactamase-inhibitor protein II"/>
    <property type="match status" value="1"/>
</dbReference>
<evidence type="ECO:0008006" key="3">
    <source>
        <dbReference type="Google" id="ProtNLM"/>
    </source>
</evidence>
<evidence type="ECO:0000313" key="2">
    <source>
        <dbReference type="Proteomes" id="UP001236076"/>
    </source>
</evidence>
<reference evidence="1 2" key="1">
    <citation type="submission" date="2022-10" db="EMBL/GenBank/DDBJ databases">
        <authorList>
            <person name="Cortes-Martin A."/>
            <person name="Buttimer C.T.H."/>
            <person name="Hill C."/>
        </authorList>
    </citation>
    <scope>NUCLEOTIDE SEQUENCE [LARGE SCALE GENOMIC DNA]</scope>
</reference>
<dbReference type="InterPro" id="IPR009091">
    <property type="entry name" value="RCC1/BLIP-II"/>
</dbReference>
<organism evidence="1 2">
    <name type="scientific">Escherichia phage A5-4</name>
    <dbReference type="NCBI Taxonomy" id="2996162"/>
    <lineage>
        <taxon>Viruses</taxon>
        <taxon>Duplodnaviria</taxon>
        <taxon>Heunggongvirae</taxon>
        <taxon>Uroviricota</taxon>
        <taxon>Caudoviricetes</taxon>
        <taxon>Vequintavirinae</taxon>
    </lineage>
</organism>